<dbReference type="InterPro" id="IPR007404">
    <property type="entry name" value="YdjM-like"/>
</dbReference>
<feature type="transmembrane region" description="Helical" evidence="1">
    <location>
        <begin position="176"/>
        <end position="195"/>
    </location>
</feature>
<keyword evidence="3" id="KW-1185">Reference proteome</keyword>
<evidence type="ECO:0000313" key="2">
    <source>
        <dbReference type="EMBL" id="MFD1588306.1"/>
    </source>
</evidence>
<keyword evidence="1" id="KW-0812">Transmembrane</keyword>
<evidence type="ECO:0000313" key="3">
    <source>
        <dbReference type="Proteomes" id="UP001597119"/>
    </source>
</evidence>
<feature type="transmembrane region" description="Helical" evidence="1">
    <location>
        <begin position="109"/>
        <end position="130"/>
    </location>
</feature>
<keyword evidence="1" id="KW-0472">Membrane</keyword>
<dbReference type="Pfam" id="PF04307">
    <property type="entry name" value="YdjM"/>
    <property type="match status" value="1"/>
</dbReference>
<accession>A0ABD6CE18</accession>
<dbReference type="Proteomes" id="UP001597119">
    <property type="component" value="Unassembled WGS sequence"/>
</dbReference>
<dbReference type="AlphaFoldDB" id="A0ABD6CE18"/>
<sequence>MGTNYTASTTETTHGSGNGGSLMWPWEHAAVAYIGYSVVTRVTTGETPSAGPVIALLVGSQLPDLIDKPLAWWLQLLPSGRSLAHSLVFALPFVTLGVWMARRYRRTDLGVALGVGYLLHLPGDVVYPVLFGDRPAYGFLFYPFVPREGYVESDALGKITRLFGDFLGFLGTPRGMMYLSGELGLLVVALWLWVWDGKPGFSAFSRRLRGAIAG</sequence>
<organism evidence="2 3">
    <name type="scientific">Halorientalis brevis</name>
    <dbReference type="NCBI Taxonomy" id="1126241"/>
    <lineage>
        <taxon>Archaea</taxon>
        <taxon>Methanobacteriati</taxon>
        <taxon>Methanobacteriota</taxon>
        <taxon>Stenosarchaea group</taxon>
        <taxon>Halobacteria</taxon>
        <taxon>Halobacteriales</taxon>
        <taxon>Haloarculaceae</taxon>
        <taxon>Halorientalis</taxon>
    </lineage>
</organism>
<evidence type="ECO:0000256" key="1">
    <source>
        <dbReference type="SAM" id="Phobius"/>
    </source>
</evidence>
<reference evidence="2 3" key="1">
    <citation type="journal article" date="2019" name="Int. J. Syst. Evol. Microbiol.">
        <title>The Global Catalogue of Microorganisms (GCM) 10K type strain sequencing project: providing services to taxonomists for standard genome sequencing and annotation.</title>
        <authorList>
            <consortium name="The Broad Institute Genomics Platform"/>
            <consortium name="The Broad Institute Genome Sequencing Center for Infectious Disease"/>
            <person name="Wu L."/>
            <person name="Ma J."/>
        </authorList>
    </citation>
    <scope>NUCLEOTIDE SEQUENCE [LARGE SCALE GENOMIC DNA]</scope>
    <source>
        <strain evidence="2 3">CGMCC 1.12125</strain>
    </source>
</reference>
<comment type="caution">
    <text evidence="2">The sequence shown here is derived from an EMBL/GenBank/DDBJ whole genome shotgun (WGS) entry which is preliminary data.</text>
</comment>
<dbReference type="GO" id="GO:0016787">
    <property type="term" value="F:hydrolase activity"/>
    <property type="evidence" value="ECO:0007669"/>
    <property type="project" value="UniProtKB-KW"/>
</dbReference>
<keyword evidence="1" id="KW-1133">Transmembrane helix</keyword>
<dbReference type="RefSeq" id="WP_247381525.1">
    <property type="nucleotide sequence ID" value="NZ_JALLGV010000010.1"/>
</dbReference>
<protein>
    <submittedName>
        <fullName evidence="2">Metal-dependent hydrolase</fullName>
    </submittedName>
</protein>
<name>A0ABD6CE18_9EURY</name>
<proteinExistence type="predicted"/>
<dbReference type="EMBL" id="JBHUDJ010000011">
    <property type="protein sequence ID" value="MFD1588306.1"/>
    <property type="molecule type" value="Genomic_DNA"/>
</dbReference>
<keyword evidence="2" id="KW-0378">Hydrolase</keyword>
<gene>
    <name evidence="2" type="ORF">ACFR9U_15090</name>
</gene>